<keyword evidence="4" id="KW-1185">Reference proteome</keyword>
<dbReference type="GO" id="GO:0016491">
    <property type="term" value="F:oxidoreductase activity"/>
    <property type="evidence" value="ECO:0007669"/>
    <property type="project" value="UniProtKB-KW"/>
</dbReference>
<dbReference type="Proteomes" id="UP000035489">
    <property type="component" value="Unassembled WGS sequence"/>
</dbReference>
<dbReference type="InterPro" id="IPR036111">
    <property type="entry name" value="Mal/L-sulfo/L-lacto_DH-like_sf"/>
</dbReference>
<dbReference type="InterPro" id="IPR043143">
    <property type="entry name" value="Mal/L-sulf/L-lact_DH-like_NADP"/>
</dbReference>
<evidence type="ECO:0000313" key="3">
    <source>
        <dbReference type="EMBL" id="KLK90873.1"/>
    </source>
</evidence>
<dbReference type="Gene3D" id="3.30.1370.60">
    <property type="entry name" value="Hypothetical oxidoreductase yiak, domain 2"/>
    <property type="match status" value="1"/>
</dbReference>
<evidence type="ECO:0000256" key="2">
    <source>
        <dbReference type="ARBA" id="ARBA00023002"/>
    </source>
</evidence>
<protein>
    <submittedName>
        <fullName evidence="3">Lactate dehydrogenase</fullName>
    </submittedName>
</protein>
<gene>
    <name evidence="3" type="ORF">AA309_23430</name>
</gene>
<comment type="caution">
    <text evidence="3">The sequence shown here is derived from an EMBL/GenBank/DDBJ whole genome shotgun (WGS) entry which is preliminary data.</text>
</comment>
<dbReference type="STRING" id="1225564.AA309_23430"/>
<sequence>MTSNSPISADRLRDFATAVYASTGMPEADARLAADTLVQADLWGHQSHGVMRLSWYTARLKAGVVKPVAEPEFVTDAGAVAVMDGRDGMGQVLTALAARDAIRRAKAHGVGVVALRNSNHFGTAMYFTLMAAAEGCVAFLSTNASPAMAPWGGREKTVGTNPWSWAAPAGRHAPMVLDIANTAVARGKIYLARQKGLPIPTGWAINADGEPTTDPVEALRGITLPMAEHKGYAISVMMDMLSGILSGSQFGKGVHGPYQAEHPGGVGHLMIVMNIEAFQPLQEFSGRMEELISELKSVPLARGFDEVVYPGELEARNDVKNRREGLSLPDDTVADLVDLARKTGTESVLPFDKATTEAHQSVAG</sequence>
<reference evidence="3 4" key="1">
    <citation type="submission" date="2015-05" db="EMBL/GenBank/DDBJ databases">
        <title>Draft genome sequence of Microvirga vignae strain BR3299, a novel nitrogen fixing bacteria isolated from Brazil semi-aired region.</title>
        <authorList>
            <person name="Zilli J.E."/>
            <person name="Passos S.R."/>
            <person name="Leite J."/>
            <person name="Baldani J.I."/>
            <person name="Xavier G.R."/>
            <person name="Rumjaneck N.G."/>
            <person name="Simoes-Araujo J.L."/>
        </authorList>
    </citation>
    <scope>NUCLEOTIDE SEQUENCE [LARGE SCALE GENOMIC DNA]</scope>
    <source>
        <strain evidence="3 4">BR3299</strain>
    </source>
</reference>
<dbReference type="Pfam" id="PF02615">
    <property type="entry name" value="Ldh_2"/>
    <property type="match status" value="1"/>
</dbReference>
<dbReference type="OrthoDB" id="9811519at2"/>
<dbReference type="InterPro" id="IPR003767">
    <property type="entry name" value="Malate/L-lactate_DH-like"/>
</dbReference>
<dbReference type="PATRIC" id="fig|1225564.3.peg.6102"/>
<evidence type="ECO:0000256" key="1">
    <source>
        <dbReference type="ARBA" id="ARBA00006056"/>
    </source>
</evidence>
<accession>A0A0H1R6W6</accession>
<dbReference type="InterPro" id="IPR043144">
    <property type="entry name" value="Mal/L-sulf/L-lact_DH-like_ah"/>
</dbReference>
<proteinExistence type="inferred from homology"/>
<keyword evidence="2" id="KW-0560">Oxidoreductase</keyword>
<organism evidence="3 4">
    <name type="scientific">Microvirga vignae</name>
    <dbReference type="NCBI Taxonomy" id="1225564"/>
    <lineage>
        <taxon>Bacteria</taxon>
        <taxon>Pseudomonadati</taxon>
        <taxon>Pseudomonadota</taxon>
        <taxon>Alphaproteobacteria</taxon>
        <taxon>Hyphomicrobiales</taxon>
        <taxon>Methylobacteriaceae</taxon>
        <taxon>Microvirga</taxon>
    </lineage>
</organism>
<dbReference type="AlphaFoldDB" id="A0A0H1R6W6"/>
<name>A0A0H1R6W6_9HYPH</name>
<dbReference type="SUPFAM" id="SSF89733">
    <property type="entry name" value="L-sulfolactate dehydrogenase-like"/>
    <property type="match status" value="1"/>
</dbReference>
<comment type="similarity">
    <text evidence="1">Belongs to the LDH2/MDH2 oxidoreductase family.</text>
</comment>
<dbReference type="Gene3D" id="1.10.1530.10">
    <property type="match status" value="1"/>
</dbReference>
<dbReference type="PANTHER" id="PTHR11091:SF0">
    <property type="entry name" value="MALATE DEHYDROGENASE"/>
    <property type="match status" value="1"/>
</dbReference>
<dbReference type="EMBL" id="LCYG01000064">
    <property type="protein sequence ID" value="KLK90873.1"/>
    <property type="molecule type" value="Genomic_DNA"/>
</dbReference>
<dbReference type="RefSeq" id="WP_047191447.1">
    <property type="nucleotide sequence ID" value="NZ_LCYG01000064.1"/>
</dbReference>
<dbReference type="PANTHER" id="PTHR11091">
    <property type="entry name" value="OXIDOREDUCTASE-RELATED"/>
    <property type="match status" value="1"/>
</dbReference>
<evidence type="ECO:0000313" key="4">
    <source>
        <dbReference type="Proteomes" id="UP000035489"/>
    </source>
</evidence>